<evidence type="ECO:0000313" key="8">
    <source>
        <dbReference type="EMBL" id="PZX39767.1"/>
    </source>
</evidence>
<dbReference type="InterPro" id="IPR038081">
    <property type="entry name" value="CalX-like_sf"/>
</dbReference>
<keyword evidence="3 6" id="KW-0732">Signal</keyword>
<name>A0ABX5PX45_9FLAO</name>
<dbReference type="InterPro" id="IPR007346">
    <property type="entry name" value="Endonuclease-I"/>
</dbReference>
<protein>
    <submittedName>
        <fullName evidence="8">Secreted protein (Por secretion system target)</fullName>
    </submittedName>
</protein>
<keyword evidence="2" id="KW-0540">Nuclease</keyword>
<dbReference type="RefSeq" id="WP_015363193.1">
    <property type="nucleotide sequence ID" value="NZ_QKZR01000003.1"/>
</dbReference>
<dbReference type="SUPFAM" id="SSF54060">
    <property type="entry name" value="His-Me finger endonucleases"/>
    <property type="match status" value="1"/>
</dbReference>
<evidence type="ECO:0000256" key="1">
    <source>
        <dbReference type="ARBA" id="ARBA00006429"/>
    </source>
</evidence>
<reference evidence="8 9" key="1">
    <citation type="submission" date="2018-06" db="EMBL/GenBank/DDBJ databases">
        <title>Genomic Encyclopedia of Archaeal and Bacterial Type Strains, Phase II (KMG-II): from individual species to whole genera.</title>
        <authorList>
            <person name="Goeker M."/>
        </authorList>
    </citation>
    <scope>NUCLEOTIDE SEQUENCE [LARGE SCALE GENOMIC DNA]</scope>
    <source>
        <strain evidence="8 9">DSM 17205</strain>
    </source>
</reference>
<proteinExistence type="inferred from homology"/>
<feature type="chain" id="PRO_5046797733" evidence="6">
    <location>
        <begin position="20"/>
        <end position="654"/>
    </location>
</feature>
<dbReference type="PANTHER" id="PTHR33607">
    <property type="entry name" value="ENDONUCLEASE-1"/>
    <property type="match status" value="1"/>
</dbReference>
<dbReference type="InterPro" id="IPR044925">
    <property type="entry name" value="His-Me_finger_sf"/>
</dbReference>
<dbReference type="NCBIfam" id="TIGR04183">
    <property type="entry name" value="Por_Secre_tail"/>
    <property type="match status" value="1"/>
</dbReference>
<dbReference type="Pfam" id="PF18962">
    <property type="entry name" value="Por_Secre_tail"/>
    <property type="match status" value="1"/>
</dbReference>
<evidence type="ECO:0000256" key="5">
    <source>
        <dbReference type="SAM" id="MobiDB-lite"/>
    </source>
</evidence>
<dbReference type="Proteomes" id="UP000248584">
    <property type="component" value="Unassembled WGS sequence"/>
</dbReference>
<keyword evidence="4" id="KW-0378">Hydrolase</keyword>
<feature type="region of interest" description="Disordered" evidence="5">
    <location>
        <begin position="167"/>
        <end position="192"/>
    </location>
</feature>
<evidence type="ECO:0000256" key="4">
    <source>
        <dbReference type="ARBA" id="ARBA00022801"/>
    </source>
</evidence>
<comment type="caution">
    <text evidence="8">The sequence shown here is derived from an EMBL/GenBank/DDBJ whole genome shotgun (WGS) entry which is preliminary data.</text>
</comment>
<dbReference type="Gene3D" id="2.60.40.2030">
    <property type="match status" value="1"/>
</dbReference>
<evidence type="ECO:0000256" key="2">
    <source>
        <dbReference type="ARBA" id="ARBA00022722"/>
    </source>
</evidence>
<feature type="signal peptide" evidence="6">
    <location>
        <begin position="1"/>
        <end position="19"/>
    </location>
</feature>
<dbReference type="PANTHER" id="PTHR33607:SF2">
    <property type="entry name" value="ENDONUCLEASE-1"/>
    <property type="match status" value="1"/>
</dbReference>
<dbReference type="EMBL" id="QKZR01000003">
    <property type="protein sequence ID" value="PZX39767.1"/>
    <property type="molecule type" value="Genomic_DNA"/>
</dbReference>
<accession>A0ABX5PX45</accession>
<keyword evidence="9" id="KW-1185">Reference proteome</keyword>
<evidence type="ECO:0000256" key="6">
    <source>
        <dbReference type="SAM" id="SignalP"/>
    </source>
</evidence>
<feature type="domain" description="Secretion system C-terminal sorting" evidence="7">
    <location>
        <begin position="588"/>
        <end position="653"/>
    </location>
</feature>
<organism evidence="8 9">
    <name type="scientific">Nonlabens dokdonensis</name>
    <dbReference type="NCBI Taxonomy" id="328515"/>
    <lineage>
        <taxon>Bacteria</taxon>
        <taxon>Pseudomonadati</taxon>
        <taxon>Bacteroidota</taxon>
        <taxon>Flavobacteriia</taxon>
        <taxon>Flavobacteriales</taxon>
        <taxon>Flavobacteriaceae</taxon>
        <taxon>Nonlabens</taxon>
    </lineage>
</organism>
<evidence type="ECO:0000313" key="9">
    <source>
        <dbReference type="Proteomes" id="UP000248584"/>
    </source>
</evidence>
<comment type="similarity">
    <text evidence="1">Belongs to the EndA/NucM nuclease family.</text>
</comment>
<dbReference type="InterPro" id="IPR026444">
    <property type="entry name" value="Secre_tail"/>
</dbReference>
<dbReference type="SUPFAM" id="SSF141072">
    <property type="entry name" value="CalX-like"/>
    <property type="match status" value="1"/>
</dbReference>
<evidence type="ECO:0000256" key="3">
    <source>
        <dbReference type="ARBA" id="ARBA00022729"/>
    </source>
</evidence>
<sequence length="654" mass="72467">MKKLWFAICVVLAFAKAESQVVINELDADTPGTNDMQFVELKSDTPFYSLNSFVLVFFNGSSSVNSGMGRSYYAVDLDGLTTDANGLVVLGSSLVSPVPDRYIAESNIQLGADAVAIYRGDDTDWPDRTFANQMDLVDALIYDTDDADNMALMNLLGINVQYNENENGNKTTESVQRKADGTYETKAPTPHSLNDATVPTYNGLSFTASETELTEPDTFDITFSLTQAPTADFILGFSLNNFSFNSADYTGASSFTIPAGQTSTTLSFTIVDDAIDEGDETLEIDLDNNLPVGFKRLKDNEEIFVIDNDFQVANYGTPLAPTYGNVASTAPANYYSSLDNLASPQLEQAITDLISEEFAVRIHTYDDVTDILKQADVSPLNSNNVWLMYTEQERRVIDFQTGSTNTGKWNREHIWSRSRGAFFSIEYDETNDGMSVWTETNADSLRHGNSDAHHLRATDGPENSSRGNDDFPEYNGPAGSQGSWHGDVARALFYMDHRFNNLALVNGNPPNSTVGQLGDLATLLQWHRNDPPDDFEMNRNNVIYGWQINRNPFIDNPDLAEYIYGNLVGQNFTLSENSEELSQIVLSPNPSKNVLKIQNISNPIDVIIYDAFGRITLSQKLTQDTNINHNLASGMYLVQLKDGNRTVVEKLMVE</sequence>
<gene>
    <name evidence="8" type="ORF">LX97_02124</name>
</gene>
<feature type="compositionally biased region" description="Basic and acidic residues" evidence="5">
    <location>
        <begin position="447"/>
        <end position="459"/>
    </location>
</feature>
<feature type="region of interest" description="Disordered" evidence="5">
    <location>
        <begin position="447"/>
        <end position="482"/>
    </location>
</feature>
<evidence type="ECO:0000259" key="7">
    <source>
        <dbReference type="Pfam" id="PF18962"/>
    </source>
</evidence>
<dbReference type="Pfam" id="PF04231">
    <property type="entry name" value="Endonuclease_1"/>
    <property type="match status" value="2"/>
</dbReference>